<protein>
    <submittedName>
        <fullName evidence="2">Uncharacterized protein</fullName>
    </submittedName>
</protein>
<reference evidence="2" key="1">
    <citation type="submission" date="2022-11" db="UniProtKB">
        <authorList>
            <consortium name="WormBaseParasite"/>
        </authorList>
    </citation>
    <scope>IDENTIFICATION</scope>
</reference>
<evidence type="ECO:0000313" key="2">
    <source>
        <dbReference type="WBParaSite" id="JU765_v2.g13977.t1"/>
    </source>
</evidence>
<accession>A0AC34Q8V5</accession>
<dbReference type="Proteomes" id="UP000887576">
    <property type="component" value="Unplaced"/>
</dbReference>
<organism evidence="1 2">
    <name type="scientific">Panagrolaimus sp. JU765</name>
    <dbReference type="NCBI Taxonomy" id="591449"/>
    <lineage>
        <taxon>Eukaryota</taxon>
        <taxon>Metazoa</taxon>
        <taxon>Ecdysozoa</taxon>
        <taxon>Nematoda</taxon>
        <taxon>Chromadorea</taxon>
        <taxon>Rhabditida</taxon>
        <taxon>Tylenchina</taxon>
        <taxon>Panagrolaimomorpha</taxon>
        <taxon>Panagrolaimoidea</taxon>
        <taxon>Panagrolaimidae</taxon>
        <taxon>Panagrolaimus</taxon>
    </lineage>
</organism>
<sequence>MLTDCFVPRLLLICNLLLVDSFVLPPTGHQKIQAPSDGFSVKMCVEENQFARFCFRGSPTTTKSQSCRCNPGFCGLVISLLLNELQETIVGFGEGRETTFEKCITFRISPSEQKVEIEGAQNKRGTCSWQRELNGALEIYAESDSSSPIEVIGAEMFVDKKEEEEKPKTWIAAPIVISVLVVVGLLILGIWCWKCKKDQKMNEDVQKKPDTEKSLAAPRKIEDNTEEKKMTYVADSNEPVQVEDEEGRSGKASWMKREKNCNKHNEQGRCHAKTKQEETTKKEAKEGKRAKEKPAAKKCSLEETQQKSSSSSRSTVPIEYLNNSQEMLVERIAEFWLIYFSKTLSTR</sequence>
<proteinExistence type="predicted"/>
<dbReference type="WBParaSite" id="JU765_v2.g13977.t1">
    <property type="protein sequence ID" value="JU765_v2.g13977.t1"/>
    <property type="gene ID" value="JU765_v2.g13977"/>
</dbReference>
<evidence type="ECO:0000313" key="1">
    <source>
        <dbReference type="Proteomes" id="UP000887576"/>
    </source>
</evidence>
<name>A0AC34Q8V5_9BILA</name>